<proteinExistence type="inferred from homology"/>
<evidence type="ECO:0000256" key="1">
    <source>
        <dbReference type="ARBA" id="ARBA00022490"/>
    </source>
</evidence>
<dbReference type="SUPFAM" id="SSF56112">
    <property type="entry name" value="Protein kinase-like (PK-like)"/>
    <property type="match status" value="1"/>
</dbReference>
<evidence type="ECO:0000256" key="6">
    <source>
        <dbReference type="ARBA" id="ARBA00022741"/>
    </source>
</evidence>
<keyword evidence="5" id="KW-0479">Metal-binding</keyword>
<keyword evidence="10" id="KW-0346">Stress response</keyword>
<keyword evidence="9" id="KW-0460">Magnesium</keyword>
<dbReference type="Gene3D" id="1.20.1270.170">
    <property type="match status" value="1"/>
</dbReference>
<dbReference type="NCBIfam" id="NF008738">
    <property type="entry name" value="PRK11768.1"/>
    <property type="match status" value="1"/>
</dbReference>
<organism evidence="12">
    <name type="scientific">marine sediment metagenome</name>
    <dbReference type="NCBI Taxonomy" id="412755"/>
    <lineage>
        <taxon>unclassified sequences</taxon>
        <taxon>metagenomes</taxon>
        <taxon>ecological metagenomes</taxon>
    </lineage>
</organism>
<gene>
    <name evidence="12" type="ORF">LCGC14_0247960</name>
</gene>
<comment type="caution">
    <text evidence="12">The sequence shown here is derived from an EMBL/GenBank/DDBJ whole genome shotgun (WGS) entry which is preliminary data.</text>
</comment>
<dbReference type="PANTHER" id="PTHR39573">
    <property type="entry name" value="STRESS RESPONSE KINASE A"/>
    <property type="match status" value="1"/>
</dbReference>
<dbReference type="InterPro" id="IPR011009">
    <property type="entry name" value="Kinase-like_dom_sf"/>
</dbReference>
<keyword evidence="1" id="KW-0963">Cytoplasm</keyword>
<dbReference type="InterPro" id="IPR032882">
    <property type="entry name" value="SrkA/RdoA"/>
</dbReference>
<dbReference type="Pfam" id="PF01636">
    <property type="entry name" value="APH"/>
    <property type="match status" value="1"/>
</dbReference>
<evidence type="ECO:0000256" key="7">
    <source>
        <dbReference type="ARBA" id="ARBA00022777"/>
    </source>
</evidence>
<dbReference type="EMBL" id="LAZR01000128">
    <property type="protein sequence ID" value="KKN88499.1"/>
    <property type="molecule type" value="Genomic_DNA"/>
</dbReference>
<dbReference type="PANTHER" id="PTHR39573:SF1">
    <property type="entry name" value="STRESS RESPONSE KINASE A"/>
    <property type="match status" value="1"/>
</dbReference>
<keyword evidence="2" id="KW-0723">Serine/threonine-protein kinase</keyword>
<evidence type="ECO:0000259" key="11">
    <source>
        <dbReference type="Pfam" id="PF01636"/>
    </source>
</evidence>
<keyword evidence="8" id="KW-0067">ATP-binding</keyword>
<dbReference type="GO" id="GO:0046872">
    <property type="term" value="F:metal ion binding"/>
    <property type="evidence" value="ECO:0007669"/>
    <property type="project" value="UniProtKB-KW"/>
</dbReference>
<evidence type="ECO:0000313" key="12">
    <source>
        <dbReference type="EMBL" id="KKN88499.1"/>
    </source>
</evidence>
<name>A0A0F9UA38_9ZZZZ</name>
<feature type="domain" description="Aminoglycoside phosphotransferase" evidence="11">
    <location>
        <begin position="36"/>
        <end position="263"/>
    </location>
</feature>
<evidence type="ECO:0000256" key="3">
    <source>
        <dbReference type="ARBA" id="ARBA00022553"/>
    </source>
</evidence>
<dbReference type="Gene3D" id="3.30.200.70">
    <property type="match status" value="1"/>
</dbReference>
<protein>
    <recommendedName>
        <fullName evidence="11">Aminoglycoside phosphotransferase domain-containing protein</fullName>
    </recommendedName>
</protein>
<accession>A0A0F9UA38</accession>
<evidence type="ECO:0000256" key="10">
    <source>
        <dbReference type="ARBA" id="ARBA00023016"/>
    </source>
</evidence>
<dbReference type="GO" id="GO:0005737">
    <property type="term" value="C:cytoplasm"/>
    <property type="evidence" value="ECO:0007669"/>
    <property type="project" value="TreeGrafter"/>
</dbReference>
<evidence type="ECO:0000256" key="8">
    <source>
        <dbReference type="ARBA" id="ARBA00022840"/>
    </source>
</evidence>
<dbReference type="InterPro" id="IPR002575">
    <property type="entry name" value="Aminoglycoside_PTrfase"/>
</dbReference>
<keyword evidence="3" id="KW-0597">Phosphoprotein</keyword>
<evidence type="ECO:0000256" key="5">
    <source>
        <dbReference type="ARBA" id="ARBA00022723"/>
    </source>
</evidence>
<dbReference type="AlphaFoldDB" id="A0A0F9UA38"/>
<evidence type="ECO:0000256" key="2">
    <source>
        <dbReference type="ARBA" id="ARBA00022527"/>
    </source>
</evidence>
<sequence length="326" mass="37544">MDAHHPFALLTPDTVLDAVESLGFVSDARTLTLNSYENRVFQVGIEDAQPLIAKFYRPARWSDESILEEHQFSLELVEREIPVIPPMQINGETLFEFAGFRFSLFKRFGGRAPEFDDPDHLLMLGRLVGRLHAVGAMRPFEHRPELTVQSFGIDSLEFLRSTNVVPASLQPAYFSVADDLLKVVAQRFADHPCSTIRLHGDLHVGNLLWRDESLYMVDLDDCRQGPAIQDLWMVLSGERDQRQAQLAELVDGYNEFHDFDPSQIALIEALRSLRLINYSAWLARRWDDPAFPMHFPWFASERYWADQILTLREQRAAMDEPALRLF</sequence>
<keyword evidence="6" id="KW-0547">Nucleotide-binding</keyword>
<keyword evidence="4" id="KW-0808">Transferase</keyword>
<dbReference type="GO" id="GO:0005524">
    <property type="term" value="F:ATP binding"/>
    <property type="evidence" value="ECO:0007669"/>
    <property type="project" value="UniProtKB-KW"/>
</dbReference>
<dbReference type="GO" id="GO:0004674">
    <property type="term" value="F:protein serine/threonine kinase activity"/>
    <property type="evidence" value="ECO:0007669"/>
    <property type="project" value="UniProtKB-KW"/>
</dbReference>
<keyword evidence="7" id="KW-0418">Kinase</keyword>
<dbReference type="Gene3D" id="1.10.510.10">
    <property type="entry name" value="Transferase(Phosphotransferase) domain 1"/>
    <property type="match status" value="1"/>
</dbReference>
<evidence type="ECO:0000256" key="9">
    <source>
        <dbReference type="ARBA" id="ARBA00022842"/>
    </source>
</evidence>
<evidence type="ECO:0000256" key="4">
    <source>
        <dbReference type="ARBA" id="ARBA00022679"/>
    </source>
</evidence>
<dbReference type="HAMAP" id="MF_01497">
    <property type="entry name" value="SrkA_kinase"/>
    <property type="match status" value="1"/>
</dbReference>
<reference evidence="12" key="1">
    <citation type="journal article" date="2015" name="Nature">
        <title>Complex archaea that bridge the gap between prokaryotes and eukaryotes.</title>
        <authorList>
            <person name="Spang A."/>
            <person name="Saw J.H."/>
            <person name="Jorgensen S.L."/>
            <person name="Zaremba-Niedzwiedzka K."/>
            <person name="Martijn J."/>
            <person name="Lind A.E."/>
            <person name="van Eijk R."/>
            <person name="Schleper C."/>
            <person name="Guy L."/>
            <person name="Ettema T.J."/>
        </authorList>
    </citation>
    <scope>NUCLEOTIDE SEQUENCE</scope>
</reference>